<proteinExistence type="predicted"/>
<organism evidence="2">
    <name type="scientific">uncultured Caudovirales phage</name>
    <dbReference type="NCBI Taxonomy" id="2100421"/>
    <lineage>
        <taxon>Viruses</taxon>
        <taxon>Duplodnaviria</taxon>
        <taxon>Heunggongvirae</taxon>
        <taxon>Uroviricota</taxon>
        <taxon>Caudoviricetes</taxon>
        <taxon>Peduoviridae</taxon>
        <taxon>Maltschvirus</taxon>
        <taxon>Maltschvirus maltsch</taxon>
    </lineage>
</organism>
<evidence type="ECO:0000313" key="1">
    <source>
        <dbReference type="EMBL" id="CAB4178437.1"/>
    </source>
</evidence>
<gene>
    <name evidence="1" type="ORF">UFOVP1021_2</name>
    <name evidence="2" type="ORF">UFOVP1622_23</name>
</gene>
<reference evidence="2" key="1">
    <citation type="submission" date="2020-05" db="EMBL/GenBank/DDBJ databases">
        <authorList>
            <person name="Chiriac C."/>
            <person name="Salcher M."/>
            <person name="Ghai R."/>
            <person name="Kavagutti S V."/>
        </authorList>
    </citation>
    <scope>NUCLEOTIDE SEQUENCE</scope>
</reference>
<evidence type="ECO:0000313" key="2">
    <source>
        <dbReference type="EMBL" id="CAB4219705.1"/>
    </source>
</evidence>
<accession>A0A6J5SWG4</accession>
<dbReference type="EMBL" id="LR797485">
    <property type="protein sequence ID" value="CAB4219705.1"/>
    <property type="molecule type" value="Genomic_DNA"/>
</dbReference>
<dbReference type="EMBL" id="LR796967">
    <property type="protein sequence ID" value="CAB4178437.1"/>
    <property type="molecule type" value="Genomic_DNA"/>
</dbReference>
<protein>
    <submittedName>
        <fullName evidence="2">Uncharacterized protein</fullName>
    </submittedName>
</protein>
<sequence length="76" mass="8621">MARFERGDIVRVKDYNAGTGVVESYLEPDDGLPSVQVWHGKILIQFVGRDLDKVDLIRESSFENYYNSGNNKGGRK</sequence>
<name>A0A6J5SWG4_9CAUD</name>